<dbReference type="Proteomes" id="UP000218767">
    <property type="component" value="Unassembled WGS sequence"/>
</dbReference>
<dbReference type="AlphaFoldDB" id="A0A2A4XIE2"/>
<feature type="transmembrane region" description="Helical" evidence="1">
    <location>
        <begin position="12"/>
        <end position="31"/>
    </location>
</feature>
<keyword evidence="1" id="KW-0812">Transmembrane</keyword>
<organism evidence="2 3">
    <name type="scientific">SAR86 cluster bacterium</name>
    <dbReference type="NCBI Taxonomy" id="2030880"/>
    <lineage>
        <taxon>Bacteria</taxon>
        <taxon>Pseudomonadati</taxon>
        <taxon>Pseudomonadota</taxon>
        <taxon>Gammaproteobacteria</taxon>
        <taxon>SAR86 cluster</taxon>
    </lineage>
</organism>
<gene>
    <name evidence="2" type="ORF">COB20_00145</name>
</gene>
<dbReference type="PROSITE" id="PS51257">
    <property type="entry name" value="PROKAR_LIPOPROTEIN"/>
    <property type="match status" value="1"/>
</dbReference>
<accession>A0A2A4XIE2</accession>
<keyword evidence="1" id="KW-0472">Membrane</keyword>
<evidence type="ECO:0000313" key="3">
    <source>
        <dbReference type="Proteomes" id="UP000218767"/>
    </source>
</evidence>
<reference evidence="3" key="1">
    <citation type="submission" date="2017-08" db="EMBL/GenBank/DDBJ databases">
        <title>A dynamic microbial community with high functional redundancy inhabits the cold, oxic subseafloor aquifer.</title>
        <authorList>
            <person name="Tully B.J."/>
            <person name="Wheat C.G."/>
            <person name="Glazer B.T."/>
            <person name="Huber J.A."/>
        </authorList>
    </citation>
    <scope>NUCLEOTIDE SEQUENCE [LARGE SCALE GENOMIC DNA]</scope>
</reference>
<evidence type="ECO:0000313" key="2">
    <source>
        <dbReference type="EMBL" id="PCI82428.1"/>
    </source>
</evidence>
<keyword evidence="1" id="KW-1133">Transmembrane helix</keyword>
<name>A0A2A4XIE2_9GAMM</name>
<sequence length="209" mass="22435">MKHTVKNIIQRILSLQICSVVVACTFVPVQLSAQSLQRIFSTPEIRAELDRLRFQIASGVVIEAPEEEPLIDIPIFSGDEEEIVYALGGSLLKADGSYTVWINDVAYDQSNLPGNMELRSPFSQGQLRIRDSGSGANYDVKPGQVLNLTTGQLYESYQYQAVLEAAAAEAARLAMEEAANSSQGVGIGTGSAVLDSAAVSNLLDAAQDL</sequence>
<evidence type="ECO:0000256" key="1">
    <source>
        <dbReference type="SAM" id="Phobius"/>
    </source>
</evidence>
<proteinExistence type="predicted"/>
<dbReference type="EMBL" id="NVUL01000001">
    <property type="protein sequence ID" value="PCI82428.1"/>
    <property type="molecule type" value="Genomic_DNA"/>
</dbReference>
<comment type="caution">
    <text evidence="2">The sequence shown here is derived from an EMBL/GenBank/DDBJ whole genome shotgun (WGS) entry which is preliminary data.</text>
</comment>
<protein>
    <submittedName>
        <fullName evidence="2">Uncharacterized protein</fullName>
    </submittedName>
</protein>